<dbReference type="PANTHER" id="PTHR30606:SF9">
    <property type="entry name" value="LIPID A BIOSYNTHESIS LAUROYLTRANSFERASE"/>
    <property type="match status" value="1"/>
</dbReference>
<evidence type="ECO:0000313" key="8">
    <source>
        <dbReference type="EMBL" id="MCJ0825600.1"/>
    </source>
</evidence>
<keyword evidence="6 8" id="KW-0012">Acyltransferase</keyword>
<evidence type="ECO:0000256" key="1">
    <source>
        <dbReference type="ARBA" id="ARBA00004533"/>
    </source>
</evidence>
<keyword evidence="7" id="KW-0812">Transmembrane</keyword>
<keyword evidence="4" id="KW-0808">Transferase</keyword>
<evidence type="ECO:0000256" key="5">
    <source>
        <dbReference type="ARBA" id="ARBA00023136"/>
    </source>
</evidence>
<dbReference type="PIRSF" id="PIRSF026649">
    <property type="entry name" value="MsbB"/>
    <property type="match status" value="1"/>
</dbReference>
<keyword evidence="5 7" id="KW-0472">Membrane</keyword>
<keyword evidence="3" id="KW-0997">Cell inner membrane</keyword>
<dbReference type="Pfam" id="PF03279">
    <property type="entry name" value="Lip_A_acyltrans"/>
    <property type="match status" value="1"/>
</dbReference>
<protein>
    <submittedName>
        <fullName evidence="8">Lysophospholipid acyltransferase family protein</fullName>
    </submittedName>
</protein>
<keyword evidence="9" id="KW-1185">Reference proteome</keyword>
<dbReference type="InterPro" id="IPR004960">
    <property type="entry name" value="LipA_acyltrans"/>
</dbReference>
<evidence type="ECO:0000256" key="4">
    <source>
        <dbReference type="ARBA" id="ARBA00022679"/>
    </source>
</evidence>
<name>A0ABT0A3P3_9GAMM</name>
<evidence type="ECO:0000256" key="2">
    <source>
        <dbReference type="ARBA" id="ARBA00022475"/>
    </source>
</evidence>
<dbReference type="Proteomes" id="UP001165423">
    <property type="component" value="Unassembled WGS sequence"/>
</dbReference>
<evidence type="ECO:0000256" key="7">
    <source>
        <dbReference type="SAM" id="Phobius"/>
    </source>
</evidence>
<dbReference type="PANTHER" id="PTHR30606">
    <property type="entry name" value="LIPID A BIOSYNTHESIS LAUROYL ACYLTRANSFERASE"/>
    <property type="match status" value="1"/>
</dbReference>
<proteinExistence type="predicted"/>
<gene>
    <name evidence="8" type="ORF">MQC88_06460</name>
</gene>
<organism evidence="8 9">
    <name type="scientific">Cognatiluteimonas sedimenti</name>
    <dbReference type="NCBI Taxonomy" id="2927791"/>
    <lineage>
        <taxon>Bacteria</taxon>
        <taxon>Pseudomonadati</taxon>
        <taxon>Pseudomonadota</taxon>
        <taxon>Gammaproteobacteria</taxon>
        <taxon>Lysobacterales</taxon>
        <taxon>Lysobacteraceae</taxon>
        <taxon>Cognatiluteimonas</taxon>
    </lineage>
</organism>
<dbReference type="RefSeq" id="WP_243320071.1">
    <property type="nucleotide sequence ID" value="NZ_JALGCL010000001.1"/>
</dbReference>
<evidence type="ECO:0000256" key="6">
    <source>
        <dbReference type="ARBA" id="ARBA00023315"/>
    </source>
</evidence>
<keyword evidence="2" id="KW-1003">Cell membrane</keyword>
<comment type="subcellular location">
    <subcellularLocation>
        <location evidence="1">Cell inner membrane</location>
    </subcellularLocation>
</comment>
<comment type="caution">
    <text evidence="8">The sequence shown here is derived from an EMBL/GenBank/DDBJ whole genome shotgun (WGS) entry which is preliminary data.</text>
</comment>
<dbReference type="GO" id="GO:0016746">
    <property type="term" value="F:acyltransferase activity"/>
    <property type="evidence" value="ECO:0007669"/>
    <property type="project" value="UniProtKB-KW"/>
</dbReference>
<dbReference type="EMBL" id="JALGCL010000001">
    <property type="protein sequence ID" value="MCJ0825600.1"/>
    <property type="molecule type" value="Genomic_DNA"/>
</dbReference>
<sequence length="299" mass="33896">MREATTRRCRLLRPARWIAARIARLPQAWLLRLGVVSAWLLWPLLGRRRRYARRNIELCFPELDARARRRLLRATLRATVTGLLESLRAWFAPATALRGLVDVTGLEYLAAARAGGRGVLLVTGHSPHLELGGRLLSEALGAPVDIVVRRNNDPCVERFIDAGRRQAFAATIAKKDVRGLLRALSSGHLVAYAGDQDFNYQHAFVPFFGIPAATLAAIPELARRGDATVLPYWFQREADGRYRLWIEPPWRDWPSGDATADAARYMAELEAVVRRHPEQYLWVHRRFKTRPPGEPDLYA</sequence>
<feature type="transmembrane region" description="Helical" evidence="7">
    <location>
        <begin position="29"/>
        <end position="45"/>
    </location>
</feature>
<accession>A0ABT0A3P3</accession>
<keyword evidence="7" id="KW-1133">Transmembrane helix</keyword>
<evidence type="ECO:0000313" key="9">
    <source>
        <dbReference type="Proteomes" id="UP001165423"/>
    </source>
</evidence>
<dbReference type="CDD" id="cd07984">
    <property type="entry name" value="LPLAT_LABLAT-like"/>
    <property type="match status" value="1"/>
</dbReference>
<evidence type="ECO:0000256" key="3">
    <source>
        <dbReference type="ARBA" id="ARBA00022519"/>
    </source>
</evidence>
<reference evidence="8 9" key="1">
    <citation type="submission" date="2022-03" db="EMBL/GenBank/DDBJ databases">
        <title>Luteimonas soily sp. nov., a novel bacterium isolated from the soil.</title>
        <authorList>
            <person name="Zhang X."/>
        </authorList>
    </citation>
    <scope>NUCLEOTIDE SEQUENCE [LARGE SCALE GENOMIC DNA]</scope>
    <source>
        <strain evidence="8 9">50</strain>
    </source>
</reference>